<dbReference type="Ensembl" id="ENSSLDT00000026389.1">
    <property type="protein sequence ID" value="ENSSLDP00000025597.1"/>
    <property type="gene ID" value="ENSSLDG00000019911.1"/>
</dbReference>
<feature type="region of interest" description="Disordered" evidence="1">
    <location>
        <begin position="40"/>
        <end position="70"/>
    </location>
</feature>
<name>A0A3B4Y805_SERLL</name>
<protein>
    <submittedName>
        <fullName evidence="2">Uncharacterized protein</fullName>
    </submittedName>
</protein>
<evidence type="ECO:0000313" key="2">
    <source>
        <dbReference type="Ensembl" id="ENSSLDP00000025597.1"/>
    </source>
</evidence>
<dbReference type="AlphaFoldDB" id="A0A3B4Y805"/>
<proteinExistence type="predicted"/>
<keyword evidence="3" id="KW-1185">Reference proteome</keyword>
<dbReference type="Proteomes" id="UP000261360">
    <property type="component" value="Unplaced"/>
</dbReference>
<sequence length="70" mass="8176">ISVTMFYCCVCAAERQQSHRGQCLSLYTGRSRRYYTVSLRVLQGRNHRSRQREPEPKRNVDGQKKKDVGS</sequence>
<organism evidence="2 3">
    <name type="scientific">Seriola lalandi dorsalis</name>
    <dbReference type="NCBI Taxonomy" id="1841481"/>
    <lineage>
        <taxon>Eukaryota</taxon>
        <taxon>Metazoa</taxon>
        <taxon>Chordata</taxon>
        <taxon>Craniata</taxon>
        <taxon>Vertebrata</taxon>
        <taxon>Euteleostomi</taxon>
        <taxon>Actinopterygii</taxon>
        <taxon>Neopterygii</taxon>
        <taxon>Teleostei</taxon>
        <taxon>Neoteleostei</taxon>
        <taxon>Acanthomorphata</taxon>
        <taxon>Carangaria</taxon>
        <taxon>Carangiformes</taxon>
        <taxon>Carangidae</taxon>
        <taxon>Seriola</taxon>
    </lineage>
</organism>
<feature type="compositionally biased region" description="Basic and acidic residues" evidence="1">
    <location>
        <begin position="51"/>
        <end position="70"/>
    </location>
</feature>
<evidence type="ECO:0000256" key="1">
    <source>
        <dbReference type="SAM" id="MobiDB-lite"/>
    </source>
</evidence>
<reference evidence="2" key="1">
    <citation type="submission" date="2025-08" db="UniProtKB">
        <authorList>
            <consortium name="Ensembl"/>
        </authorList>
    </citation>
    <scope>IDENTIFICATION</scope>
</reference>
<evidence type="ECO:0000313" key="3">
    <source>
        <dbReference type="Proteomes" id="UP000261360"/>
    </source>
</evidence>
<accession>A0A3B4Y805</accession>
<reference evidence="2" key="2">
    <citation type="submission" date="2025-09" db="UniProtKB">
        <authorList>
            <consortium name="Ensembl"/>
        </authorList>
    </citation>
    <scope>IDENTIFICATION</scope>
</reference>